<name>A0A2P6SAU7_ROSCH</name>
<protein>
    <recommendedName>
        <fullName evidence="3">Pentatricopeptide</fullName>
    </recommendedName>
</protein>
<dbReference type="GO" id="GO:0009451">
    <property type="term" value="P:RNA modification"/>
    <property type="evidence" value="ECO:0007669"/>
    <property type="project" value="InterPro"/>
</dbReference>
<dbReference type="PANTHER" id="PTHR47926:SF347">
    <property type="entry name" value="PENTATRICOPEPTIDE REPEAT-CONTAINING PROTEIN"/>
    <property type="match status" value="1"/>
</dbReference>
<dbReference type="InterPro" id="IPR046960">
    <property type="entry name" value="PPR_At4g14850-like_plant"/>
</dbReference>
<proteinExistence type="predicted"/>
<reference evidence="1 2" key="1">
    <citation type="journal article" date="2018" name="Nat. Genet.">
        <title>The Rosa genome provides new insights in the design of modern roses.</title>
        <authorList>
            <person name="Bendahmane M."/>
        </authorList>
    </citation>
    <scope>NUCLEOTIDE SEQUENCE [LARGE SCALE GENOMIC DNA]</scope>
    <source>
        <strain evidence="2">cv. Old Blush</strain>
    </source>
</reference>
<comment type="caution">
    <text evidence="1">The sequence shown here is derived from an EMBL/GenBank/DDBJ whole genome shotgun (WGS) entry which is preliminary data.</text>
</comment>
<dbReference type="Gramene" id="PRQ55823">
    <property type="protein sequence ID" value="PRQ55823"/>
    <property type="gene ID" value="RchiOBHm_Chr1g0328871"/>
</dbReference>
<dbReference type="Gene3D" id="1.25.40.10">
    <property type="entry name" value="Tetratricopeptide repeat domain"/>
    <property type="match status" value="1"/>
</dbReference>
<dbReference type="GO" id="GO:0003723">
    <property type="term" value="F:RNA binding"/>
    <property type="evidence" value="ECO:0007669"/>
    <property type="project" value="InterPro"/>
</dbReference>
<sequence length="146" mass="16334">MVVQAIGISVKGVQLHGSLVKMGLEEAVFIGNFLIHFYAECGHLDYAQKVLFLCFSEMVAKHNSVTLVCVISAYAKLKDERLTWESELKSNMLMFEEAIELFRVMRTEGIKGDRVTMVEVASTCGYLGALDLAKLTPAYIQNKKHN</sequence>
<accession>A0A2P6SAU7</accession>
<dbReference type="Proteomes" id="UP000238479">
    <property type="component" value="Chromosome 1"/>
</dbReference>
<dbReference type="EMBL" id="PDCK01000039">
    <property type="protein sequence ID" value="PRQ55823.1"/>
    <property type="molecule type" value="Genomic_DNA"/>
</dbReference>
<dbReference type="PANTHER" id="PTHR47926">
    <property type="entry name" value="PENTATRICOPEPTIDE REPEAT-CONTAINING PROTEIN"/>
    <property type="match status" value="1"/>
</dbReference>
<evidence type="ECO:0000313" key="1">
    <source>
        <dbReference type="EMBL" id="PRQ55823.1"/>
    </source>
</evidence>
<organism evidence="1 2">
    <name type="scientific">Rosa chinensis</name>
    <name type="common">China rose</name>
    <dbReference type="NCBI Taxonomy" id="74649"/>
    <lineage>
        <taxon>Eukaryota</taxon>
        <taxon>Viridiplantae</taxon>
        <taxon>Streptophyta</taxon>
        <taxon>Embryophyta</taxon>
        <taxon>Tracheophyta</taxon>
        <taxon>Spermatophyta</taxon>
        <taxon>Magnoliopsida</taxon>
        <taxon>eudicotyledons</taxon>
        <taxon>Gunneridae</taxon>
        <taxon>Pentapetalae</taxon>
        <taxon>rosids</taxon>
        <taxon>fabids</taxon>
        <taxon>Rosales</taxon>
        <taxon>Rosaceae</taxon>
        <taxon>Rosoideae</taxon>
        <taxon>Rosoideae incertae sedis</taxon>
        <taxon>Rosa</taxon>
    </lineage>
</organism>
<evidence type="ECO:0008006" key="3">
    <source>
        <dbReference type="Google" id="ProtNLM"/>
    </source>
</evidence>
<dbReference type="AlphaFoldDB" id="A0A2P6SAU7"/>
<dbReference type="STRING" id="74649.A0A2P6SAU7"/>
<gene>
    <name evidence="1" type="ORF">RchiOBHm_Chr1g0328871</name>
</gene>
<keyword evidence="2" id="KW-1185">Reference proteome</keyword>
<evidence type="ECO:0000313" key="2">
    <source>
        <dbReference type="Proteomes" id="UP000238479"/>
    </source>
</evidence>
<dbReference type="InterPro" id="IPR011990">
    <property type="entry name" value="TPR-like_helical_dom_sf"/>
</dbReference>